<dbReference type="InterPro" id="IPR014710">
    <property type="entry name" value="RmlC-like_jellyroll"/>
</dbReference>
<evidence type="ECO:0000256" key="2">
    <source>
        <dbReference type="ARBA" id="ARBA00023002"/>
    </source>
</evidence>
<evidence type="ECO:0000313" key="5">
    <source>
        <dbReference type="Proteomes" id="UP000078070"/>
    </source>
</evidence>
<accession>A0A1A9EZS0</accession>
<name>A0A1A9EZS0_9GAMM</name>
<evidence type="ECO:0000256" key="1">
    <source>
        <dbReference type="ARBA" id="ARBA00022964"/>
    </source>
</evidence>
<dbReference type="PANTHER" id="PTHR41517">
    <property type="entry name" value="1,2-DIOXYGENASE PROTEIN-RELATED"/>
    <property type="match status" value="1"/>
</dbReference>
<protein>
    <submittedName>
        <fullName evidence="4">Cupin</fullName>
    </submittedName>
</protein>
<organism evidence="4 5">
    <name type="scientific">Marinobacterium aestuarii</name>
    <dbReference type="NCBI Taxonomy" id="1821621"/>
    <lineage>
        <taxon>Bacteria</taxon>
        <taxon>Pseudomonadati</taxon>
        <taxon>Pseudomonadota</taxon>
        <taxon>Gammaproteobacteria</taxon>
        <taxon>Oceanospirillales</taxon>
        <taxon>Oceanospirillaceae</taxon>
        <taxon>Marinobacterium</taxon>
    </lineage>
</organism>
<dbReference type="PANTHER" id="PTHR41517:SF1">
    <property type="entry name" value="CUPIN"/>
    <property type="match status" value="1"/>
</dbReference>
<dbReference type="InterPro" id="IPR047183">
    <property type="entry name" value="GDO-like"/>
</dbReference>
<dbReference type="GO" id="GO:0051213">
    <property type="term" value="F:dioxygenase activity"/>
    <property type="evidence" value="ECO:0007669"/>
    <property type="project" value="UniProtKB-KW"/>
</dbReference>
<dbReference type="Pfam" id="PF07883">
    <property type="entry name" value="Cupin_2"/>
    <property type="match status" value="1"/>
</dbReference>
<dbReference type="Proteomes" id="UP000078070">
    <property type="component" value="Chromosome"/>
</dbReference>
<dbReference type="SUPFAM" id="SSF51182">
    <property type="entry name" value="RmlC-like cupins"/>
    <property type="match status" value="1"/>
</dbReference>
<dbReference type="InterPro" id="IPR011051">
    <property type="entry name" value="RmlC_Cupin_sf"/>
</dbReference>
<dbReference type="InterPro" id="IPR013096">
    <property type="entry name" value="Cupin_2"/>
</dbReference>
<dbReference type="CDD" id="cd02216">
    <property type="entry name" value="cupin_GDO-like_N"/>
    <property type="match status" value="1"/>
</dbReference>
<dbReference type="STRING" id="1821621.A8C75_13625"/>
<evidence type="ECO:0000259" key="3">
    <source>
        <dbReference type="Pfam" id="PF07883"/>
    </source>
</evidence>
<dbReference type="RefSeq" id="WP_067383323.1">
    <property type="nucleotide sequence ID" value="NZ_CP015839.1"/>
</dbReference>
<gene>
    <name evidence="4" type="ORF">A8C75_13625</name>
</gene>
<dbReference type="OrthoDB" id="285029at2"/>
<proteinExistence type="predicted"/>
<keyword evidence="5" id="KW-1185">Reference proteome</keyword>
<evidence type="ECO:0000313" key="4">
    <source>
        <dbReference type="EMBL" id="ANG63405.1"/>
    </source>
</evidence>
<dbReference type="Gene3D" id="2.60.120.10">
    <property type="entry name" value="Jelly Rolls"/>
    <property type="match status" value="1"/>
</dbReference>
<dbReference type="AlphaFoldDB" id="A0A1A9EZS0"/>
<feature type="domain" description="Cupin type-2" evidence="3">
    <location>
        <begin position="96"/>
        <end position="164"/>
    </location>
</feature>
<reference evidence="5" key="1">
    <citation type="submission" date="2016-05" db="EMBL/GenBank/DDBJ databases">
        <authorList>
            <person name="Baek K."/>
            <person name="Yang S.-J."/>
        </authorList>
    </citation>
    <scope>NUCLEOTIDE SEQUENCE [LARGE SCALE GENOMIC DNA]</scope>
    <source>
        <strain evidence="5">ST58-10</strain>
    </source>
</reference>
<keyword evidence="2" id="KW-0560">Oxidoreductase</keyword>
<sequence length="343" mass="37902">MQALGTLEDLPQSYRDELSALNLVPLWPNMRAVLPPHVPSRKTRTLCWDYASVRPLLLQAGELTPMEKAERRVLVLANPGHGLTNMQATPSIYMGIQLILPGESAPNHRHTPNAVRIIIEGEGASTTVNGEVCRMERGDLILTPSGKWHEHQHEGDGPIMWLDVLDLPLIYQLEGSWAIEGTPQQDNRGQDKSFAEYSAAGVVPHINFERAEQDSPQLRYPWDKTRACLVEMAAHYPDRLLRISYVNPETGASLFPSIGFGALMLRPGETARLPKRTTACVFHAVEGEGSLSVDGGDALNWVEKDTLSAPGYTDITLSNRSADKPAFMITADEGPLHHYLGIY</sequence>
<reference evidence="4 5" key="2">
    <citation type="journal article" date="2018" name="Int. J. Syst. Evol. Microbiol.">
        <title>Marinobacterium aestuarii sp. nov., a benzene-degrading marine bacterium isolated from estuary sediment.</title>
        <authorList>
            <person name="Bae S.S."/>
            <person name="Jung J."/>
            <person name="Chung D."/>
            <person name="Baek K."/>
        </authorList>
    </citation>
    <scope>NUCLEOTIDE SEQUENCE [LARGE SCALE GENOMIC DNA]</scope>
    <source>
        <strain evidence="4 5">ST58-10</strain>
    </source>
</reference>
<dbReference type="KEGG" id="mars:A8C75_13625"/>
<keyword evidence="1" id="KW-0223">Dioxygenase</keyword>
<dbReference type="EMBL" id="CP015839">
    <property type="protein sequence ID" value="ANG63405.1"/>
    <property type="molecule type" value="Genomic_DNA"/>
</dbReference>